<dbReference type="PATRIC" id="fig|1385369.3.peg.2859"/>
<protein>
    <recommendedName>
        <fullName evidence="4 5">Small ribosomal subunit protein bS18</fullName>
    </recommendedName>
</protein>
<name>W9H5C6_9PROT</name>
<dbReference type="GO" id="GO:0022627">
    <property type="term" value="C:cytosolic small ribosomal subunit"/>
    <property type="evidence" value="ECO:0007669"/>
    <property type="project" value="TreeGrafter"/>
</dbReference>
<sequence length="88" mass="9789">MTGPSSSGGRSGGGPRRPFFRRRKTCPFSGPNAPAIDYKDIKLLSRFISERGKIVPSRITAVSTKKQRELARAIKRARFLALLPYIVK</sequence>
<gene>
    <name evidence="5" type="primary">rpsR</name>
    <name evidence="8" type="ORF">N825_03090</name>
</gene>
<keyword evidence="5" id="KW-0699">rRNA-binding</keyword>
<dbReference type="AlphaFoldDB" id="W9H5C6"/>
<dbReference type="GO" id="GO:0006412">
    <property type="term" value="P:translation"/>
    <property type="evidence" value="ECO:0007669"/>
    <property type="project" value="UniProtKB-UniRule"/>
</dbReference>
<keyword evidence="2 5" id="KW-0689">Ribosomal protein</keyword>
<dbReference type="Pfam" id="PF01084">
    <property type="entry name" value="Ribosomal_S18"/>
    <property type="match status" value="1"/>
</dbReference>
<dbReference type="GO" id="GO:0070181">
    <property type="term" value="F:small ribosomal subunit rRNA binding"/>
    <property type="evidence" value="ECO:0007669"/>
    <property type="project" value="TreeGrafter"/>
</dbReference>
<evidence type="ECO:0000313" key="8">
    <source>
        <dbReference type="EMBL" id="EWY39991.1"/>
    </source>
</evidence>
<evidence type="ECO:0000256" key="2">
    <source>
        <dbReference type="ARBA" id="ARBA00022980"/>
    </source>
</evidence>
<dbReference type="EMBL" id="AVFL01000009">
    <property type="protein sequence ID" value="EWY39991.1"/>
    <property type="molecule type" value="Genomic_DNA"/>
</dbReference>
<dbReference type="PANTHER" id="PTHR13479">
    <property type="entry name" value="30S RIBOSOMAL PROTEIN S18"/>
    <property type="match status" value="1"/>
</dbReference>
<organism evidence="8 9">
    <name type="scientific">Skermanella stibiiresistens SB22</name>
    <dbReference type="NCBI Taxonomy" id="1385369"/>
    <lineage>
        <taxon>Bacteria</taxon>
        <taxon>Pseudomonadati</taxon>
        <taxon>Pseudomonadota</taxon>
        <taxon>Alphaproteobacteria</taxon>
        <taxon>Rhodospirillales</taxon>
        <taxon>Azospirillaceae</taxon>
        <taxon>Skermanella</taxon>
    </lineage>
</organism>
<dbReference type="PRINTS" id="PR00974">
    <property type="entry name" value="RIBOSOMALS18"/>
</dbReference>
<dbReference type="PANTHER" id="PTHR13479:SF40">
    <property type="entry name" value="SMALL RIBOSOMAL SUBUNIT PROTEIN BS18M"/>
    <property type="match status" value="1"/>
</dbReference>
<evidence type="ECO:0000256" key="7">
    <source>
        <dbReference type="SAM" id="MobiDB-lite"/>
    </source>
</evidence>
<evidence type="ECO:0000256" key="3">
    <source>
        <dbReference type="ARBA" id="ARBA00023274"/>
    </source>
</evidence>
<evidence type="ECO:0000256" key="6">
    <source>
        <dbReference type="RuleBase" id="RU003910"/>
    </source>
</evidence>
<evidence type="ECO:0000256" key="4">
    <source>
        <dbReference type="ARBA" id="ARBA00035141"/>
    </source>
</evidence>
<accession>W9H5C6</accession>
<comment type="similarity">
    <text evidence="1 5 6">Belongs to the bacterial ribosomal protein bS18 family.</text>
</comment>
<evidence type="ECO:0000256" key="5">
    <source>
        <dbReference type="HAMAP-Rule" id="MF_00270"/>
    </source>
</evidence>
<dbReference type="Gene3D" id="4.10.640.10">
    <property type="entry name" value="Ribosomal protein S18"/>
    <property type="match status" value="1"/>
</dbReference>
<keyword evidence="9" id="KW-1185">Reference proteome</keyword>
<evidence type="ECO:0000256" key="1">
    <source>
        <dbReference type="ARBA" id="ARBA00005589"/>
    </source>
</evidence>
<dbReference type="InterPro" id="IPR036870">
    <property type="entry name" value="Ribosomal_bS18_sf"/>
</dbReference>
<comment type="caution">
    <text evidence="8">The sequence shown here is derived from an EMBL/GenBank/DDBJ whole genome shotgun (WGS) entry which is preliminary data.</text>
</comment>
<dbReference type="InterPro" id="IPR018275">
    <property type="entry name" value="Ribosomal_bS18_CS"/>
</dbReference>
<proteinExistence type="inferred from homology"/>
<feature type="region of interest" description="Disordered" evidence="7">
    <location>
        <begin position="1"/>
        <end position="25"/>
    </location>
</feature>
<comment type="subunit">
    <text evidence="5">Part of the 30S ribosomal subunit. Forms a tight heterodimer with protein bS6.</text>
</comment>
<keyword evidence="3 5" id="KW-0687">Ribonucleoprotein</keyword>
<evidence type="ECO:0000313" key="9">
    <source>
        <dbReference type="Proteomes" id="UP000019486"/>
    </source>
</evidence>
<dbReference type="RefSeq" id="WP_037452692.1">
    <property type="nucleotide sequence ID" value="NZ_AVFL01000009.1"/>
</dbReference>
<dbReference type="OrthoDB" id="9812008at2"/>
<dbReference type="GO" id="GO:0003735">
    <property type="term" value="F:structural constituent of ribosome"/>
    <property type="evidence" value="ECO:0007669"/>
    <property type="project" value="InterPro"/>
</dbReference>
<comment type="function">
    <text evidence="5">Binds as a heterodimer with protein bS6 to the central domain of the 16S rRNA, where it helps stabilize the platform of the 30S subunit.</text>
</comment>
<keyword evidence="5" id="KW-0694">RNA-binding</keyword>
<dbReference type="STRING" id="1385369.N825_03090"/>
<dbReference type="NCBIfam" id="TIGR00165">
    <property type="entry name" value="S18"/>
    <property type="match status" value="1"/>
</dbReference>
<dbReference type="PROSITE" id="PS00057">
    <property type="entry name" value="RIBOSOMAL_S18"/>
    <property type="match status" value="1"/>
</dbReference>
<dbReference type="InterPro" id="IPR001648">
    <property type="entry name" value="Ribosomal_bS18"/>
</dbReference>
<dbReference type="Proteomes" id="UP000019486">
    <property type="component" value="Unassembled WGS sequence"/>
</dbReference>
<dbReference type="HAMAP" id="MF_00270">
    <property type="entry name" value="Ribosomal_bS18"/>
    <property type="match status" value="1"/>
</dbReference>
<dbReference type="SUPFAM" id="SSF46911">
    <property type="entry name" value="Ribosomal protein S18"/>
    <property type="match status" value="1"/>
</dbReference>
<reference evidence="8 9" key="1">
    <citation type="submission" date="2013-08" db="EMBL/GenBank/DDBJ databases">
        <title>The genome sequence of Skermanella stibiiresistens.</title>
        <authorList>
            <person name="Zhu W."/>
            <person name="Wang G."/>
        </authorList>
    </citation>
    <scope>NUCLEOTIDE SEQUENCE [LARGE SCALE GENOMIC DNA]</scope>
    <source>
        <strain evidence="8 9">SB22</strain>
    </source>
</reference>